<dbReference type="GO" id="GO:0032040">
    <property type="term" value="C:small-subunit processome"/>
    <property type="evidence" value="ECO:0007669"/>
    <property type="project" value="TreeGrafter"/>
</dbReference>
<dbReference type="OMA" id="NEHWPIK"/>
<sequence length="660" mass="74801">MSNSTDLIVHRSRFYKGELSSINSIAYNEKLSKVALLRRRIGKLAKQSDVGSIIEIWNLENKASFMEQVIRDQPENLSLLEGVVWSKSGRLFSCGLNTYVNEYDLEMGCIRQSHCVNSSPAWCLSINKNDNLLAIGTENGFICLYNIEKQCFQYEKILDRIDNRILCLDWYQSESGELLIGGSIDYIKIWNVESGRCVDFIKVGNTGIVVWCLIVLSDFTIVSGDSSGTTSFWNGKNSSLTCSFKAHKADVLALCKSTNEINVFSSGIDPTIIEFRLNLETHKWISSTVRRWHTHDVRSLVFTDKYCLLSGGVDSIFVQSWKNAKSGAEVNHLSNFGNKFATTSIQNRHYLAMQYETSIQIWLLGRPESDIPHIVGSINSANVTRLNLANNAIKLLEISSRKPIVCFAFNPEWIVYANNDHIKIMAWSDDTIEKVKLVHDPITNIRHICLDNGNRMAVNYGRTIETFKLDKFGVLAENARVSCSSVHQMLAADGKLIVSFADEEKTITIYDAANLTPISTFPNVLLPISMKVDVSVTKPNLWIAFANAMILQYDLRSNKLIKSYWLSKFKSNEDKECQSFNEHWPIKQIAFGSNMVLFSNDHNMYSLNLQNERITKCDKYRHILFLDNLTDDTLVLIELTPEMLLSGLPKMLKTKKFGTG</sequence>
<dbReference type="SMART" id="SM00320">
    <property type="entry name" value="WD40"/>
    <property type="match status" value="7"/>
</dbReference>
<gene>
    <name evidence="1" type="ORF">RDWZM_009467</name>
</gene>
<name>A0A9Q0M355_BLOTA</name>
<keyword evidence="2" id="KW-1185">Reference proteome</keyword>
<reference evidence="1" key="1">
    <citation type="submission" date="2022-12" db="EMBL/GenBank/DDBJ databases">
        <title>Genome assemblies of Blomia tropicalis.</title>
        <authorList>
            <person name="Cui Y."/>
        </authorList>
    </citation>
    <scope>NUCLEOTIDE SEQUENCE</scope>
    <source>
        <tissue evidence="1">Adult mites</tissue>
    </source>
</reference>
<protein>
    <submittedName>
        <fullName evidence="1">Uncharacterized protein</fullName>
    </submittedName>
</protein>
<organism evidence="1 2">
    <name type="scientific">Blomia tropicalis</name>
    <name type="common">Mite</name>
    <dbReference type="NCBI Taxonomy" id="40697"/>
    <lineage>
        <taxon>Eukaryota</taxon>
        <taxon>Metazoa</taxon>
        <taxon>Ecdysozoa</taxon>
        <taxon>Arthropoda</taxon>
        <taxon>Chelicerata</taxon>
        <taxon>Arachnida</taxon>
        <taxon>Acari</taxon>
        <taxon>Acariformes</taxon>
        <taxon>Sarcoptiformes</taxon>
        <taxon>Astigmata</taxon>
        <taxon>Glycyphagoidea</taxon>
        <taxon>Echimyopodidae</taxon>
        <taxon>Blomia</taxon>
    </lineage>
</organism>
<dbReference type="InterPro" id="IPR046351">
    <property type="entry name" value="UTP4"/>
</dbReference>
<dbReference type="GO" id="GO:0003723">
    <property type="term" value="F:RNA binding"/>
    <property type="evidence" value="ECO:0007669"/>
    <property type="project" value="TreeGrafter"/>
</dbReference>
<dbReference type="SUPFAM" id="SSF50978">
    <property type="entry name" value="WD40 repeat-like"/>
    <property type="match status" value="2"/>
</dbReference>
<dbReference type="InterPro" id="IPR036322">
    <property type="entry name" value="WD40_repeat_dom_sf"/>
</dbReference>
<dbReference type="GO" id="GO:0000462">
    <property type="term" value="P:maturation of SSU-rRNA from tricistronic rRNA transcript (SSU-rRNA, 5.8S rRNA, LSU-rRNA)"/>
    <property type="evidence" value="ECO:0007669"/>
    <property type="project" value="InterPro"/>
</dbReference>
<dbReference type="AlphaFoldDB" id="A0A9Q0M355"/>
<dbReference type="EMBL" id="JAPWDV010000003">
    <property type="protein sequence ID" value="KAJ6218310.1"/>
    <property type="molecule type" value="Genomic_DNA"/>
</dbReference>
<dbReference type="GO" id="GO:0034455">
    <property type="term" value="C:t-UTP complex"/>
    <property type="evidence" value="ECO:0007669"/>
    <property type="project" value="TreeGrafter"/>
</dbReference>
<accession>A0A9Q0M355</accession>
<dbReference type="InterPro" id="IPR001680">
    <property type="entry name" value="WD40_rpt"/>
</dbReference>
<evidence type="ECO:0000313" key="2">
    <source>
        <dbReference type="Proteomes" id="UP001142055"/>
    </source>
</evidence>
<dbReference type="PANTHER" id="PTHR44163:SF1">
    <property type="entry name" value="U3 SMALL NUCLEOLAR RNA-ASSOCIATED PROTEIN 4 HOMOLOG"/>
    <property type="match status" value="1"/>
</dbReference>
<evidence type="ECO:0000313" key="1">
    <source>
        <dbReference type="EMBL" id="KAJ6218310.1"/>
    </source>
</evidence>
<dbReference type="PANTHER" id="PTHR44163">
    <property type="entry name" value="U3 SMALL NUCLEOLAR RNA-ASSOCIATED PROTEIN 4 HOMOLOG"/>
    <property type="match status" value="1"/>
</dbReference>
<dbReference type="Proteomes" id="UP001142055">
    <property type="component" value="Chromosome 3"/>
</dbReference>
<dbReference type="GO" id="GO:0030686">
    <property type="term" value="C:90S preribosome"/>
    <property type="evidence" value="ECO:0007669"/>
    <property type="project" value="InterPro"/>
</dbReference>
<dbReference type="InterPro" id="IPR015943">
    <property type="entry name" value="WD40/YVTN_repeat-like_dom_sf"/>
</dbReference>
<dbReference type="Gene3D" id="2.130.10.10">
    <property type="entry name" value="YVTN repeat-like/Quinoprotein amine dehydrogenase"/>
    <property type="match status" value="3"/>
</dbReference>
<comment type="caution">
    <text evidence="1">The sequence shown here is derived from an EMBL/GenBank/DDBJ whole genome shotgun (WGS) entry which is preliminary data.</text>
</comment>
<proteinExistence type="predicted"/>